<dbReference type="Gene3D" id="3.20.20.70">
    <property type="entry name" value="Aldolase class I"/>
    <property type="match status" value="1"/>
</dbReference>
<comment type="pathway">
    <text evidence="1 9 11">Cofactor biosynthesis; thiamine diphosphate biosynthesis; thiamine phosphate from 4-amino-2-methyl-5-diphosphomethylpyrimidine and 4-methyl-5-(2-phosphoethyl)-thiazole: step 1/1.</text>
</comment>
<dbReference type="InterPro" id="IPR034291">
    <property type="entry name" value="TMP_synthase"/>
</dbReference>
<organism evidence="13 14">
    <name type="scientific">Massiliimalia timonensis</name>
    <dbReference type="NCBI Taxonomy" id="1987501"/>
    <lineage>
        <taxon>Bacteria</taxon>
        <taxon>Bacillati</taxon>
        <taxon>Bacillota</taxon>
        <taxon>Clostridia</taxon>
        <taxon>Eubacteriales</taxon>
        <taxon>Oscillospiraceae</taxon>
        <taxon>Massiliimalia</taxon>
    </lineage>
</organism>
<keyword evidence="14" id="KW-1185">Reference proteome</keyword>
<keyword evidence="5 9" id="KW-0784">Thiamine biosynthesis</keyword>
<dbReference type="HAMAP" id="MF_00097">
    <property type="entry name" value="TMP_synthase"/>
    <property type="match status" value="1"/>
</dbReference>
<dbReference type="SUPFAM" id="SSF51391">
    <property type="entry name" value="Thiamin phosphate synthase"/>
    <property type="match status" value="1"/>
</dbReference>
<feature type="binding site" evidence="9">
    <location>
        <position position="105"/>
    </location>
    <ligand>
        <name>4-amino-2-methyl-5-(diphosphooxymethyl)pyrimidine</name>
        <dbReference type="ChEBI" id="CHEBI:57841"/>
    </ligand>
</feature>
<feature type="binding site" evidence="9">
    <location>
        <position position="134"/>
    </location>
    <ligand>
        <name>4-amino-2-methyl-5-(diphosphooxymethyl)pyrimidine</name>
        <dbReference type="ChEBI" id="CHEBI:57841"/>
    </ligand>
</feature>
<dbReference type="InterPro" id="IPR022998">
    <property type="entry name" value="ThiamineP_synth_TenI"/>
</dbReference>
<feature type="binding site" evidence="9">
    <location>
        <begin position="131"/>
        <end position="133"/>
    </location>
    <ligand>
        <name>2-[(2R,5Z)-2-carboxy-4-methylthiazol-5(2H)-ylidene]ethyl phosphate</name>
        <dbReference type="ChEBI" id="CHEBI:62899"/>
    </ligand>
</feature>
<evidence type="ECO:0000256" key="1">
    <source>
        <dbReference type="ARBA" id="ARBA00005165"/>
    </source>
</evidence>
<keyword evidence="2 9" id="KW-0808">Transferase</keyword>
<dbReference type="EC" id="2.5.1.3" evidence="9"/>
<evidence type="ECO:0000256" key="10">
    <source>
        <dbReference type="RuleBase" id="RU003826"/>
    </source>
</evidence>
<feature type="binding site" evidence="9">
    <location>
        <position position="67"/>
    </location>
    <ligand>
        <name>Mg(2+)</name>
        <dbReference type="ChEBI" id="CHEBI:18420"/>
    </ligand>
</feature>
<dbReference type="PANTHER" id="PTHR20857">
    <property type="entry name" value="THIAMINE-PHOSPHATE PYROPHOSPHORYLASE"/>
    <property type="match status" value="1"/>
</dbReference>
<evidence type="ECO:0000313" key="14">
    <source>
        <dbReference type="Proteomes" id="UP000632659"/>
    </source>
</evidence>
<name>A0A8J6P738_9FIRM</name>
<dbReference type="UniPathway" id="UPA00060">
    <property type="reaction ID" value="UER00141"/>
</dbReference>
<sequence>MMRLYAVTDRTWLHGRELTEAVKEAIAGGITCLQLREKDLSPAAFLEEALELKRVTTAAGIPLIINDSVDICLKSGADGVHVGQGDMAAGEVRRLLGPDKILGVSARTVEQALAAQKAGADYLGVGAMFGTSTKLDAKKTSLETLHAICEAVSIPVVAIGGVREENLLSLSGSGADGAAVVSAIFAQKDICRAAKRLRDLSDQMVAGK</sequence>
<evidence type="ECO:0000259" key="12">
    <source>
        <dbReference type="Pfam" id="PF02581"/>
    </source>
</evidence>
<dbReference type="CDD" id="cd00564">
    <property type="entry name" value="TMP_TenI"/>
    <property type="match status" value="1"/>
</dbReference>
<dbReference type="GO" id="GO:0009229">
    <property type="term" value="P:thiamine diphosphate biosynthetic process"/>
    <property type="evidence" value="ECO:0007669"/>
    <property type="project" value="UniProtKB-UniRule"/>
</dbReference>
<comment type="similarity">
    <text evidence="9 10">Belongs to the thiamine-phosphate synthase family.</text>
</comment>
<gene>
    <name evidence="9 13" type="primary">thiE</name>
    <name evidence="13" type="ORF">H8702_05560</name>
</gene>
<dbReference type="Proteomes" id="UP000632659">
    <property type="component" value="Unassembled WGS sequence"/>
</dbReference>
<feature type="binding site" evidence="9">
    <location>
        <begin position="181"/>
        <end position="182"/>
    </location>
    <ligand>
        <name>2-[(2R,5Z)-2-carboxy-4-methylthiazol-5(2H)-ylidene]ethyl phosphate</name>
        <dbReference type="ChEBI" id="CHEBI:62899"/>
    </ligand>
</feature>
<evidence type="ECO:0000256" key="5">
    <source>
        <dbReference type="ARBA" id="ARBA00022977"/>
    </source>
</evidence>
<feature type="binding site" evidence="9">
    <location>
        <position position="86"/>
    </location>
    <ligand>
        <name>Mg(2+)</name>
        <dbReference type="ChEBI" id="CHEBI:18420"/>
    </ligand>
</feature>
<evidence type="ECO:0000256" key="6">
    <source>
        <dbReference type="ARBA" id="ARBA00047334"/>
    </source>
</evidence>
<evidence type="ECO:0000256" key="3">
    <source>
        <dbReference type="ARBA" id="ARBA00022723"/>
    </source>
</evidence>
<dbReference type="PANTHER" id="PTHR20857:SF15">
    <property type="entry name" value="THIAMINE-PHOSPHATE SYNTHASE"/>
    <property type="match status" value="1"/>
</dbReference>
<dbReference type="GO" id="GO:0009228">
    <property type="term" value="P:thiamine biosynthetic process"/>
    <property type="evidence" value="ECO:0007669"/>
    <property type="project" value="UniProtKB-KW"/>
</dbReference>
<feature type="domain" description="Thiamine phosphate synthase/TenI" evidence="12">
    <location>
        <begin position="4"/>
        <end position="184"/>
    </location>
</feature>
<evidence type="ECO:0000256" key="4">
    <source>
        <dbReference type="ARBA" id="ARBA00022842"/>
    </source>
</evidence>
<evidence type="ECO:0000313" key="13">
    <source>
        <dbReference type="EMBL" id="MBC8610589.1"/>
    </source>
</evidence>
<comment type="catalytic activity">
    <reaction evidence="8 9 10">
        <text>2-[(2R,5Z)-2-carboxy-4-methylthiazol-5(2H)-ylidene]ethyl phosphate + 4-amino-2-methyl-5-(diphosphooxymethyl)pyrimidine + 2 H(+) = thiamine phosphate + CO2 + diphosphate</text>
        <dbReference type="Rhea" id="RHEA:47844"/>
        <dbReference type="ChEBI" id="CHEBI:15378"/>
        <dbReference type="ChEBI" id="CHEBI:16526"/>
        <dbReference type="ChEBI" id="CHEBI:33019"/>
        <dbReference type="ChEBI" id="CHEBI:37575"/>
        <dbReference type="ChEBI" id="CHEBI:57841"/>
        <dbReference type="ChEBI" id="CHEBI:62899"/>
        <dbReference type="EC" id="2.5.1.3"/>
    </reaction>
</comment>
<comment type="function">
    <text evidence="9">Condenses 4-methyl-5-(beta-hydroxyethyl)thiazole monophosphate (THZ-P) and 2-methyl-4-amino-5-hydroxymethyl pyrimidine pyrophosphate (HMP-PP) to form thiamine monophosphate (TMP).</text>
</comment>
<protein>
    <recommendedName>
        <fullName evidence="9">Thiamine-phosphate synthase</fullName>
        <shortName evidence="9">TP synthase</shortName>
        <shortName evidence="9">TPS</shortName>
        <ecNumber evidence="9">2.5.1.3</ecNumber>
    </recommendedName>
    <alternativeName>
        <fullName evidence="9">Thiamine-phosphate pyrophosphorylase</fullName>
        <shortName evidence="9">TMP pyrophosphorylase</shortName>
        <shortName evidence="9">TMP-PPase</shortName>
    </alternativeName>
</protein>
<dbReference type="NCBIfam" id="TIGR00693">
    <property type="entry name" value="thiE"/>
    <property type="match status" value="1"/>
</dbReference>
<dbReference type="AlphaFoldDB" id="A0A8J6P738"/>
<reference evidence="13" key="1">
    <citation type="submission" date="2020-08" db="EMBL/GenBank/DDBJ databases">
        <title>Genome public.</title>
        <authorList>
            <person name="Liu C."/>
            <person name="Sun Q."/>
        </authorList>
    </citation>
    <scope>NUCLEOTIDE SEQUENCE</scope>
    <source>
        <strain evidence="13">NSJ-15</strain>
    </source>
</reference>
<dbReference type="FunFam" id="3.20.20.70:FF:000096">
    <property type="entry name" value="Thiamine-phosphate synthase"/>
    <property type="match status" value="1"/>
</dbReference>
<proteinExistence type="inferred from homology"/>
<feature type="binding site" evidence="9">
    <location>
        <position position="161"/>
    </location>
    <ligand>
        <name>2-[(2R,5Z)-2-carboxy-4-methylthiazol-5(2H)-ylidene]ethyl phosphate</name>
        <dbReference type="ChEBI" id="CHEBI:62899"/>
    </ligand>
</feature>
<dbReference type="GO" id="GO:0004789">
    <property type="term" value="F:thiamine-phosphate diphosphorylase activity"/>
    <property type="evidence" value="ECO:0007669"/>
    <property type="project" value="UniProtKB-UniRule"/>
</dbReference>
<dbReference type="InterPro" id="IPR036206">
    <property type="entry name" value="ThiamineP_synth_sf"/>
</dbReference>
<evidence type="ECO:0000256" key="8">
    <source>
        <dbReference type="ARBA" id="ARBA00047883"/>
    </source>
</evidence>
<accession>A0A8J6P738</accession>
<evidence type="ECO:0000256" key="11">
    <source>
        <dbReference type="RuleBase" id="RU004253"/>
    </source>
</evidence>
<dbReference type="InterPro" id="IPR013785">
    <property type="entry name" value="Aldolase_TIM"/>
</dbReference>
<keyword evidence="4 9" id="KW-0460">Magnesium</keyword>
<feature type="binding site" evidence="9">
    <location>
        <position position="66"/>
    </location>
    <ligand>
        <name>4-amino-2-methyl-5-(diphosphooxymethyl)pyrimidine</name>
        <dbReference type="ChEBI" id="CHEBI:57841"/>
    </ligand>
</feature>
<comment type="catalytic activity">
    <reaction evidence="7 9 10">
        <text>2-(2-carboxy-4-methylthiazol-5-yl)ethyl phosphate + 4-amino-2-methyl-5-(diphosphooxymethyl)pyrimidine + 2 H(+) = thiamine phosphate + CO2 + diphosphate</text>
        <dbReference type="Rhea" id="RHEA:47848"/>
        <dbReference type="ChEBI" id="CHEBI:15378"/>
        <dbReference type="ChEBI" id="CHEBI:16526"/>
        <dbReference type="ChEBI" id="CHEBI:33019"/>
        <dbReference type="ChEBI" id="CHEBI:37575"/>
        <dbReference type="ChEBI" id="CHEBI:57841"/>
        <dbReference type="ChEBI" id="CHEBI:62890"/>
        <dbReference type="EC" id="2.5.1.3"/>
    </reaction>
</comment>
<comment type="catalytic activity">
    <reaction evidence="6 9 10">
        <text>4-methyl-5-(2-phosphooxyethyl)-thiazole + 4-amino-2-methyl-5-(diphosphooxymethyl)pyrimidine + H(+) = thiamine phosphate + diphosphate</text>
        <dbReference type="Rhea" id="RHEA:22328"/>
        <dbReference type="ChEBI" id="CHEBI:15378"/>
        <dbReference type="ChEBI" id="CHEBI:33019"/>
        <dbReference type="ChEBI" id="CHEBI:37575"/>
        <dbReference type="ChEBI" id="CHEBI:57841"/>
        <dbReference type="ChEBI" id="CHEBI:58296"/>
        <dbReference type="EC" id="2.5.1.3"/>
    </reaction>
</comment>
<keyword evidence="3 9" id="KW-0479">Metal-binding</keyword>
<evidence type="ECO:0000256" key="2">
    <source>
        <dbReference type="ARBA" id="ARBA00022679"/>
    </source>
</evidence>
<dbReference type="Pfam" id="PF02581">
    <property type="entry name" value="TMP-TENI"/>
    <property type="match status" value="1"/>
</dbReference>
<feature type="binding site" evidence="9">
    <location>
        <begin position="34"/>
        <end position="38"/>
    </location>
    <ligand>
        <name>4-amino-2-methyl-5-(diphosphooxymethyl)pyrimidine</name>
        <dbReference type="ChEBI" id="CHEBI:57841"/>
    </ligand>
</feature>
<evidence type="ECO:0000256" key="7">
    <source>
        <dbReference type="ARBA" id="ARBA00047851"/>
    </source>
</evidence>
<comment type="cofactor">
    <cofactor evidence="9">
        <name>Mg(2+)</name>
        <dbReference type="ChEBI" id="CHEBI:18420"/>
    </cofactor>
    <text evidence="9">Binds 1 Mg(2+) ion per subunit.</text>
</comment>
<comment type="caution">
    <text evidence="13">The sequence shown here is derived from an EMBL/GenBank/DDBJ whole genome shotgun (WGS) entry which is preliminary data.</text>
</comment>
<dbReference type="GO" id="GO:0005737">
    <property type="term" value="C:cytoplasm"/>
    <property type="evidence" value="ECO:0007669"/>
    <property type="project" value="TreeGrafter"/>
</dbReference>
<evidence type="ECO:0000256" key="9">
    <source>
        <dbReference type="HAMAP-Rule" id="MF_00097"/>
    </source>
</evidence>
<dbReference type="GO" id="GO:0000287">
    <property type="term" value="F:magnesium ion binding"/>
    <property type="evidence" value="ECO:0007669"/>
    <property type="project" value="UniProtKB-UniRule"/>
</dbReference>
<dbReference type="EMBL" id="JACRTL010000002">
    <property type="protein sequence ID" value="MBC8610589.1"/>
    <property type="molecule type" value="Genomic_DNA"/>
</dbReference>